<dbReference type="AlphaFoldDB" id="S7VEV4"/>
<evidence type="ECO:0000313" key="2">
    <source>
        <dbReference type="Proteomes" id="UP000014977"/>
    </source>
</evidence>
<proteinExistence type="predicted"/>
<dbReference type="STRING" id="897.B2D07_12695"/>
<dbReference type="Proteomes" id="UP000014977">
    <property type="component" value="Unassembled WGS sequence"/>
</dbReference>
<dbReference type="RefSeq" id="WP_020875775.1">
    <property type="nucleotide sequence ID" value="NZ_ATHJ01000060.1"/>
</dbReference>
<name>S7VEV4_DESML</name>
<gene>
    <name evidence="1" type="ORF">dsmv_1428</name>
</gene>
<organism evidence="1 2">
    <name type="scientific">Desulfococcus multivorans DSM 2059</name>
    <dbReference type="NCBI Taxonomy" id="1121405"/>
    <lineage>
        <taxon>Bacteria</taxon>
        <taxon>Pseudomonadati</taxon>
        <taxon>Thermodesulfobacteriota</taxon>
        <taxon>Desulfobacteria</taxon>
        <taxon>Desulfobacterales</taxon>
        <taxon>Desulfococcaceae</taxon>
        <taxon>Desulfococcus</taxon>
    </lineage>
</organism>
<comment type="caution">
    <text evidence="1">The sequence shown here is derived from an EMBL/GenBank/DDBJ whole genome shotgun (WGS) entry which is preliminary data.</text>
</comment>
<accession>S7VEV4</accession>
<dbReference type="EMBL" id="ATHJ01000060">
    <property type="protein sequence ID" value="EPR42998.1"/>
    <property type="molecule type" value="Genomic_DNA"/>
</dbReference>
<evidence type="ECO:0000313" key="1">
    <source>
        <dbReference type="EMBL" id="EPR42998.1"/>
    </source>
</evidence>
<protein>
    <recommendedName>
        <fullName evidence="3">YtkA-like domain-containing protein</fullName>
    </recommendedName>
</protein>
<sequence>MMHHVRIISACLATAGIFVYLATLRPDQAPRTSSGVMQNCDIQRGPCTQPLGSGSATLEILPRPVRAMRDLTFRITLAVDPADGSTLSAPPYIDLDMPDMFMGYNRVHLTPERPGIWSGTGVIVRCPSGIPTWKAVLTVPDTGETVFVFDVRY</sequence>
<keyword evidence="2" id="KW-1185">Reference proteome</keyword>
<dbReference type="eggNOG" id="COG5456">
    <property type="taxonomic scope" value="Bacteria"/>
</dbReference>
<dbReference type="OrthoDB" id="9134483at2"/>
<reference evidence="1 2" key="1">
    <citation type="journal article" date="2013" name="Genome Announc.">
        <title>Draft genome sequences for three mercury-methylating, sulfate-reducing bacteria.</title>
        <authorList>
            <person name="Brown S.D."/>
            <person name="Hurt R.A.Jr."/>
            <person name="Gilmour C.C."/>
            <person name="Elias D.A."/>
        </authorList>
    </citation>
    <scope>NUCLEOTIDE SEQUENCE [LARGE SCALE GENOMIC DNA]</scope>
    <source>
        <strain evidence="1 2">DSM 2059</strain>
    </source>
</reference>
<evidence type="ECO:0008006" key="3">
    <source>
        <dbReference type="Google" id="ProtNLM"/>
    </source>
</evidence>